<accession>A0A7V3VU76</accession>
<dbReference type="HAMAP" id="MF_01964">
    <property type="entry name" value="IMPDH"/>
    <property type="match status" value="1"/>
</dbReference>
<feature type="binding site" evidence="13">
    <location>
        <begin position="385"/>
        <end position="389"/>
    </location>
    <ligand>
        <name>IMP</name>
        <dbReference type="ChEBI" id="CHEBI:58053"/>
    </ligand>
</feature>
<evidence type="ECO:0000256" key="14">
    <source>
        <dbReference type="PIRSR" id="PIRSR000130-1"/>
    </source>
</evidence>
<evidence type="ECO:0000256" key="6">
    <source>
        <dbReference type="ARBA" id="ARBA00022749"/>
    </source>
</evidence>
<comment type="pathway">
    <text evidence="13 19">Purine metabolism; XMP biosynthesis via de novo pathway; XMP from IMP: step 1/1.</text>
</comment>
<feature type="binding site" description="in other chain" evidence="13 16">
    <location>
        <position position="302"/>
    </location>
    <ligand>
        <name>K(+)</name>
        <dbReference type="ChEBI" id="CHEBI:29103"/>
        <note>ligand shared between two tetrameric partners</note>
    </ligand>
</feature>
<dbReference type="SMART" id="SM00116">
    <property type="entry name" value="CBS"/>
    <property type="match status" value="2"/>
</dbReference>
<dbReference type="GO" id="GO:0046872">
    <property type="term" value="F:metal ion binding"/>
    <property type="evidence" value="ECO:0007669"/>
    <property type="project" value="UniProtKB-UniRule"/>
</dbReference>
<feature type="domain" description="CBS" evidence="20">
    <location>
        <begin position="94"/>
        <end position="153"/>
    </location>
</feature>
<evidence type="ECO:0000313" key="21">
    <source>
        <dbReference type="EMBL" id="HGE78297.1"/>
    </source>
</evidence>
<dbReference type="PANTHER" id="PTHR11911:SF111">
    <property type="entry name" value="INOSINE-5'-MONOPHOSPHATE DEHYDROGENASE"/>
    <property type="match status" value="1"/>
</dbReference>
<dbReference type="GO" id="GO:0006183">
    <property type="term" value="P:GTP biosynthetic process"/>
    <property type="evidence" value="ECO:0007669"/>
    <property type="project" value="TreeGrafter"/>
</dbReference>
<dbReference type="PANTHER" id="PTHR11911">
    <property type="entry name" value="INOSINE-5-MONOPHOSPHATE DEHYDROGENASE RELATED"/>
    <property type="match status" value="1"/>
</dbReference>
<reference evidence="21" key="1">
    <citation type="journal article" date="2020" name="mSystems">
        <title>Genome- and Community-Level Interaction Insights into Carbon Utilization and Element Cycling Functions of Hydrothermarchaeota in Hydrothermal Sediment.</title>
        <authorList>
            <person name="Zhou Z."/>
            <person name="Liu Y."/>
            <person name="Xu W."/>
            <person name="Pan J."/>
            <person name="Luo Z.H."/>
            <person name="Li M."/>
        </authorList>
    </citation>
    <scope>NUCLEOTIDE SEQUENCE [LARGE SCALE GENOMIC DNA]</scope>
    <source>
        <strain evidence="21">SpSt-961</strain>
    </source>
</reference>
<evidence type="ECO:0000256" key="8">
    <source>
        <dbReference type="ARBA" id="ARBA00022958"/>
    </source>
</evidence>
<feature type="binding site" evidence="13">
    <location>
        <position position="467"/>
    </location>
    <ligand>
        <name>K(+)</name>
        <dbReference type="ChEBI" id="CHEBI:29103"/>
        <note>ligand shared between two tetrameric partners</note>
    </ligand>
</feature>
<dbReference type="PIRSF" id="PIRSF000130">
    <property type="entry name" value="IMPDH"/>
    <property type="match status" value="1"/>
</dbReference>
<comment type="caution">
    <text evidence="21">The sequence shown here is derived from an EMBL/GenBank/DDBJ whole genome shotgun (WGS) entry which is preliminary data.</text>
</comment>
<evidence type="ECO:0000256" key="7">
    <source>
        <dbReference type="ARBA" id="ARBA00022755"/>
    </source>
</evidence>
<keyword evidence="9 13" id="KW-0560">Oxidoreductase</keyword>
<evidence type="ECO:0000256" key="1">
    <source>
        <dbReference type="ARBA" id="ARBA00001958"/>
    </source>
</evidence>
<feature type="domain" description="CBS" evidence="20">
    <location>
        <begin position="154"/>
        <end position="211"/>
    </location>
</feature>
<keyword evidence="7 13" id="KW-0658">Purine biosynthesis</keyword>
<dbReference type="PROSITE" id="PS51371">
    <property type="entry name" value="CBS"/>
    <property type="match status" value="2"/>
</dbReference>
<evidence type="ECO:0000256" key="17">
    <source>
        <dbReference type="PROSITE-ProRule" id="PRU00703"/>
    </source>
</evidence>
<dbReference type="AlphaFoldDB" id="A0A7V3VU76"/>
<dbReference type="SMART" id="SM01240">
    <property type="entry name" value="IMPDH"/>
    <property type="match status" value="1"/>
</dbReference>
<evidence type="ECO:0000256" key="19">
    <source>
        <dbReference type="RuleBase" id="RU003928"/>
    </source>
</evidence>
<dbReference type="FunFam" id="3.20.20.70:FF:000003">
    <property type="entry name" value="GMP reductase"/>
    <property type="match status" value="1"/>
</dbReference>
<dbReference type="Pfam" id="PF00571">
    <property type="entry name" value="CBS"/>
    <property type="match status" value="2"/>
</dbReference>
<dbReference type="GO" id="GO:0006177">
    <property type="term" value="P:GMP biosynthetic process"/>
    <property type="evidence" value="ECO:0007669"/>
    <property type="project" value="UniProtKB-UniRule"/>
</dbReference>
<keyword evidence="8 13" id="KW-0630">Potassium</keyword>
<feature type="binding site" evidence="13 15">
    <location>
        <begin position="298"/>
        <end position="300"/>
    </location>
    <ligand>
        <name>NAD(+)</name>
        <dbReference type="ChEBI" id="CHEBI:57540"/>
    </ligand>
</feature>
<feature type="binding site" evidence="13">
    <location>
        <position position="469"/>
    </location>
    <ligand>
        <name>K(+)</name>
        <dbReference type="ChEBI" id="CHEBI:29103"/>
        <note>ligand shared between two tetrameric partners</note>
    </ligand>
</feature>
<dbReference type="GO" id="GO:0003938">
    <property type="term" value="F:IMP dehydrogenase activity"/>
    <property type="evidence" value="ECO:0007669"/>
    <property type="project" value="UniProtKB-UniRule"/>
</dbReference>
<dbReference type="NCBIfam" id="TIGR01302">
    <property type="entry name" value="IMP_dehydrog"/>
    <property type="match status" value="1"/>
</dbReference>
<evidence type="ECO:0000259" key="20">
    <source>
        <dbReference type="PROSITE" id="PS51371"/>
    </source>
</evidence>
<dbReference type="InterPro" id="IPR000644">
    <property type="entry name" value="CBS_dom"/>
</dbReference>
<dbReference type="InterPro" id="IPR046342">
    <property type="entry name" value="CBS_dom_sf"/>
</dbReference>
<dbReference type="InterPro" id="IPR015875">
    <property type="entry name" value="IMP_DH/GMP_Rdtase_CS"/>
</dbReference>
<dbReference type="CDD" id="cd04601">
    <property type="entry name" value="CBS_pair_IMPDH"/>
    <property type="match status" value="1"/>
</dbReference>
<proteinExistence type="inferred from homology"/>
<comment type="similarity">
    <text evidence="2 13 18">Belongs to the IMPDH/GMPR family.</text>
</comment>
<dbReference type="CDD" id="cd00381">
    <property type="entry name" value="IMPDH"/>
    <property type="match status" value="1"/>
</dbReference>
<dbReference type="Gene3D" id="3.20.20.70">
    <property type="entry name" value="Aldolase class I"/>
    <property type="match status" value="1"/>
</dbReference>
<feature type="active site" description="Proton acceptor" evidence="13 14">
    <location>
        <position position="401"/>
    </location>
</feature>
<dbReference type="GO" id="GO:0000166">
    <property type="term" value="F:nucleotide binding"/>
    <property type="evidence" value="ECO:0007669"/>
    <property type="project" value="UniProtKB-UniRule"/>
</dbReference>
<keyword evidence="10 13" id="KW-0520">NAD</keyword>
<organism evidence="21">
    <name type="scientific">candidate division WOR-3 bacterium</name>
    <dbReference type="NCBI Taxonomy" id="2052148"/>
    <lineage>
        <taxon>Bacteria</taxon>
        <taxon>Bacteria division WOR-3</taxon>
    </lineage>
</organism>
<feature type="binding site" evidence="13">
    <location>
        <begin position="338"/>
        <end position="340"/>
    </location>
    <ligand>
        <name>IMP</name>
        <dbReference type="ChEBI" id="CHEBI:58053"/>
    </ligand>
</feature>
<feature type="binding site" evidence="13">
    <location>
        <position position="248"/>
    </location>
    <ligand>
        <name>NAD(+)</name>
        <dbReference type="ChEBI" id="CHEBI:57540"/>
    </ligand>
</feature>
<keyword evidence="4 13" id="KW-0479">Metal-binding</keyword>
<keyword evidence="5" id="KW-0677">Repeat</keyword>
<dbReference type="PROSITE" id="PS00487">
    <property type="entry name" value="IMP_DH_GMP_RED"/>
    <property type="match status" value="1"/>
</dbReference>
<name>A0A7V3VU76_UNCW3</name>
<protein>
    <recommendedName>
        <fullName evidence="13 19">Inosine-5'-monophosphate dehydrogenase</fullName>
        <shortName evidence="13">IMP dehydrogenase</shortName>
        <shortName evidence="13">IMPD</shortName>
        <shortName evidence="13">IMPDH</shortName>
        <ecNumber evidence="13 19">1.1.1.205</ecNumber>
    </recommendedName>
</protein>
<feature type="active site" description="Thioimidate intermediate" evidence="13 14">
    <location>
        <position position="305"/>
    </location>
</feature>
<dbReference type="SUPFAM" id="SSF51412">
    <property type="entry name" value="Inosine monophosphate dehydrogenase (IMPDH)"/>
    <property type="match status" value="1"/>
</dbReference>
<dbReference type="SUPFAM" id="SSF54631">
    <property type="entry name" value="CBS-domain pair"/>
    <property type="match status" value="1"/>
</dbReference>
<evidence type="ECO:0000256" key="18">
    <source>
        <dbReference type="RuleBase" id="RU003927"/>
    </source>
</evidence>
<dbReference type="UniPathway" id="UPA00601">
    <property type="reaction ID" value="UER00295"/>
</dbReference>
<comment type="function">
    <text evidence="13">Catalyzes the conversion of inosine 5'-phosphate (IMP) to xanthosine 5'-phosphate (XMP), the first committed and rate-limiting step in the de novo synthesis of guanine nucleotides, and therefore plays an important role in the regulation of cell growth.</text>
</comment>
<dbReference type="Pfam" id="PF00478">
    <property type="entry name" value="IMPDH"/>
    <property type="match status" value="1"/>
</dbReference>
<evidence type="ECO:0000256" key="15">
    <source>
        <dbReference type="PIRSR" id="PIRSR000130-3"/>
    </source>
</evidence>
<comment type="subunit">
    <text evidence="3 13">Homotetramer.</text>
</comment>
<feature type="binding site" evidence="13">
    <location>
        <position position="413"/>
    </location>
    <ligand>
        <name>IMP</name>
        <dbReference type="ChEBI" id="CHEBI:58053"/>
    </ligand>
</feature>
<feature type="binding site" evidence="13">
    <location>
        <position position="303"/>
    </location>
    <ligand>
        <name>IMP</name>
        <dbReference type="ChEBI" id="CHEBI:58053"/>
    </ligand>
</feature>
<feature type="binding site" description="in other chain" evidence="13 16">
    <location>
        <position position="300"/>
    </location>
    <ligand>
        <name>K(+)</name>
        <dbReference type="ChEBI" id="CHEBI:29103"/>
        <note>ligand shared between two tetrameric partners</note>
    </ligand>
</feature>
<dbReference type="InterPro" id="IPR005990">
    <property type="entry name" value="IMP_DH"/>
</dbReference>
<comment type="activity regulation">
    <text evidence="13">Mycophenolic acid (MPA) is a non-competitive inhibitor that prevents formation of the closed enzyme conformation by binding to the same site as the amobile flap. In contrast, mizoribine monophosphate (MZP) is a competitive inhibitor that induces the closed conformation. MPA is a potent inhibitor of mammalian IMPDHs but a poor inhibitor of the bacterial enzymes. MZP is a more potent inhibitor of bacterial IMPDH.</text>
</comment>
<dbReference type="EMBL" id="DTOZ01000129">
    <property type="protein sequence ID" value="HGE78297.1"/>
    <property type="molecule type" value="Genomic_DNA"/>
</dbReference>
<evidence type="ECO:0000256" key="2">
    <source>
        <dbReference type="ARBA" id="ARBA00005502"/>
    </source>
</evidence>
<keyword evidence="11 17" id="KW-0129">CBS domain</keyword>
<evidence type="ECO:0000256" key="11">
    <source>
        <dbReference type="ARBA" id="ARBA00023122"/>
    </source>
</evidence>
<evidence type="ECO:0000256" key="13">
    <source>
        <dbReference type="HAMAP-Rule" id="MF_01964"/>
    </source>
</evidence>
<gene>
    <name evidence="13 21" type="primary">guaB</name>
    <name evidence="21" type="ORF">ENX68_04775</name>
</gene>
<feature type="binding site" evidence="15">
    <location>
        <begin position="248"/>
        <end position="250"/>
    </location>
    <ligand>
        <name>NAD(+)</name>
        <dbReference type="ChEBI" id="CHEBI:57540"/>
    </ligand>
</feature>
<feature type="binding site" evidence="13">
    <location>
        <begin position="361"/>
        <end position="362"/>
    </location>
    <ligand>
        <name>IMP</name>
        <dbReference type="ChEBI" id="CHEBI:58053"/>
    </ligand>
</feature>
<feature type="binding site" description="in other chain" evidence="13 16">
    <location>
        <position position="305"/>
    </location>
    <ligand>
        <name>K(+)</name>
        <dbReference type="ChEBI" id="CHEBI:29103"/>
        <note>ligand shared between two tetrameric partners</note>
    </ligand>
</feature>
<comment type="caution">
    <text evidence="13">Lacks conserved residue(s) required for the propagation of feature annotation.</text>
</comment>
<evidence type="ECO:0000256" key="4">
    <source>
        <dbReference type="ARBA" id="ARBA00022723"/>
    </source>
</evidence>
<comment type="catalytic activity">
    <reaction evidence="12 13 19">
        <text>IMP + NAD(+) + H2O = XMP + NADH + H(+)</text>
        <dbReference type="Rhea" id="RHEA:11708"/>
        <dbReference type="ChEBI" id="CHEBI:15377"/>
        <dbReference type="ChEBI" id="CHEBI:15378"/>
        <dbReference type="ChEBI" id="CHEBI:57464"/>
        <dbReference type="ChEBI" id="CHEBI:57540"/>
        <dbReference type="ChEBI" id="CHEBI:57945"/>
        <dbReference type="ChEBI" id="CHEBI:58053"/>
        <dbReference type="EC" id="1.1.1.205"/>
    </reaction>
</comment>
<evidence type="ECO:0000256" key="5">
    <source>
        <dbReference type="ARBA" id="ARBA00022737"/>
    </source>
</evidence>
<dbReference type="EC" id="1.1.1.205" evidence="13 19"/>
<keyword evidence="6 13" id="KW-0332">GMP biosynthesis</keyword>
<evidence type="ECO:0000256" key="3">
    <source>
        <dbReference type="ARBA" id="ARBA00011881"/>
    </source>
</evidence>
<sequence>MKEFKIKEGFTFDDILLIPQYSSVLPRECDVKTKFSRHIPLNIPLVSAAMDTVTESAMAIALAQEGGIGVIHKNMPIEEQQREVRKVKRAESWMIINPITIKENNTVREAKELMEKNNISGVVVVDDEYRLVGMLTNRDIIFEENLNKKVRDVMTSENLITASEGTTLEQARQIIKKYKIEKLPIVDRNGRLKGLITVKDIIKKMEHPNAIVDKSGRLRCAAAVGVDRRTIERVSALIEAEVDAIVIDVAHAHSLSVIKLIKEIKKKFPEVELVAGNIGCAEAARDLAKLDVDAIKVGIGPGSICTTRVIAGIGVPQVTAIMECANVAKRYNIPIIADGGIRYSGDIVKAIACGASSVMIGNLFAGTEESPGETILLEGRRYKEYRAMGSLSAMKRGSADRYFQETAKKLVPEGVEGRVPYRGNVKDVIFQLIGGLKSGMGYCGAKDIKTLQKNARFIKISSAGLRENHPHDITITKEAPNYEIRGF</sequence>
<evidence type="ECO:0000256" key="16">
    <source>
        <dbReference type="PIRSR" id="PIRSR000130-4"/>
    </source>
</evidence>
<evidence type="ECO:0000256" key="10">
    <source>
        <dbReference type="ARBA" id="ARBA00023027"/>
    </source>
</evidence>
<comment type="cofactor">
    <cofactor evidence="1 13">
        <name>K(+)</name>
        <dbReference type="ChEBI" id="CHEBI:29103"/>
    </cofactor>
</comment>
<dbReference type="InterPro" id="IPR013785">
    <property type="entry name" value="Aldolase_TIM"/>
</dbReference>
<dbReference type="InterPro" id="IPR001093">
    <property type="entry name" value="IMP_DH_GMPRt"/>
</dbReference>
<evidence type="ECO:0000256" key="12">
    <source>
        <dbReference type="ARBA" id="ARBA00048028"/>
    </source>
</evidence>
<evidence type="ECO:0000256" key="9">
    <source>
        <dbReference type="ARBA" id="ARBA00023002"/>
    </source>
</evidence>